<accession>A0A939LNT9</accession>
<dbReference type="Gene3D" id="1.20.120.450">
    <property type="entry name" value="dinb family like domain"/>
    <property type="match status" value="1"/>
</dbReference>
<dbReference type="AlphaFoldDB" id="A0A939LNT9"/>
<evidence type="ECO:0000313" key="2">
    <source>
        <dbReference type="EMBL" id="MBO1751004.1"/>
    </source>
</evidence>
<keyword evidence="3" id="KW-1185">Reference proteome</keyword>
<evidence type="ECO:0000313" key="3">
    <source>
        <dbReference type="Proteomes" id="UP000664209"/>
    </source>
</evidence>
<dbReference type="Pfam" id="PF12867">
    <property type="entry name" value="DinB_2"/>
    <property type="match status" value="1"/>
</dbReference>
<protein>
    <submittedName>
        <fullName evidence="2">DinB family protein</fullName>
    </submittedName>
</protein>
<dbReference type="Proteomes" id="UP000664209">
    <property type="component" value="Unassembled WGS sequence"/>
</dbReference>
<reference evidence="2" key="1">
    <citation type="submission" date="2021-03" db="EMBL/GenBank/DDBJ databases">
        <title>Actinotalea soli sp. nov., isolated from soil.</title>
        <authorList>
            <person name="Ping W."/>
            <person name="Zhang J."/>
        </authorList>
    </citation>
    <scope>NUCLEOTIDE SEQUENCE</scope>
    <source>
        <strain evidence="2">BY-33</strain>
    </source>
</reference>
<dbReference type="EMBL" id="JAGEMK010000002">
    <property type="protein sequence ID" value="MBO1751004.1"/>
    <property type="molecule type" value="Genomic_DNA"/>
</dbReference>
<dbReference type="RefSeq" id="WP_208054701.1">
    <property type="nucleotide sequence ID" value="NZ_JAGEMK010000002.1"/>
</dbReference>
<dbReference type="InterPro" id="IPR034660">
    <property type="entry name" value="DinB/YfiT-like"/>
</dbReference>
<organism evidence="2 3">
    <name type="scientific">Actinotalea soli</name>
    <dbReference type="NCBI Taxonomy" id="2819234"/>
    <lineage>
        <taxon>Bacteria</taxon>
        <taxon>Bacillati</taxon>
        <taxon>Actinomycetota</taxon>
        <taxon>Actinomycetes</taxon>
        <taxon>Micrococcales</taxon>
        <taxon>Cellulomonadaceae</taxon>
        <taxon>Actinotalea</taxon>
    </lineage>
</organism>
<sequence length="174" mass="19553">MSDAIEPDTKDWTWVLRERCPECGLDSAAVEGRDLPALVRGWGPRWVTALARPDATRRPRPEVWSVLEYACHVRDVYLTFDERVRLMVTEHAPTFANWDQDEAAVEGRYAEQDPALVADELVAAGEHLAERFAAVGPDEWSRTGLRSNGSAFTVETLGQYFAHDVVHHLHDVSA</sequence>
<gene>
    <name evidence="2" type="ORF">J4G33_04230</name>
</gene>
<name>A0A939LNT9_9CELL</name>
<comment type="caution">
    <text evidence="2">The sequence shown here is derived from an EMBL/GenBank/DDBJ whole genome shotgun (WGS) entry which is preliminary data.</text>
</comment>
<dbReference type="SUPFAM" id="SSF109854">
    <property type="entry name" value="DinB/YfiT-like putative metalloenzymes"/>
    <property type="match status" value="1"/>
</dbReference>
<evidence type="ECO:0000259" key="1">
    <source>
        <dbReference type="Pfam" id="PF12867"/>
    </source>
</evidence>
<feature type="domain" description="DinB-like" evidence="1">
    <location>
        <begin position="48"/>
        <end position="170"/>
    </location>
</feature>
<proteinExistence type="predicted"/>
<dbReference type="InterPro" id="IPR024775">
    <property type="entry name" value="DinB-like"/>
</dbReference>